<dbReference type="InterPro" id="IPR017850">
    <property type="entry name" value="Alkaline_phosphatase_core_sf"/>
</dbReference>
<feature type="signal peptide" evidence="1">
    <location>
        <begin position="1"/>
        <end position="17"/>
    </location>
</feature>
<sequence length="131" mass="13951">MRFIFVALVATLGAAMAAGKATIPAGGVCNKDGKRNNRAAGQRLFHRSQNSMSDNTTSFWLASSLDLTFCSILTPTPFSTYQRNSNAPVSYEGQHTVDVLNDKALGFLDDATAAQEPFLSSIVPVAPHSDA</sequence>
<evidence type="ECO:0000313" key="2">
    <source>
        <dbReference type="EMBL" id="OQD83805.1"/>
    </source>
</evidence>
<dbReference type="AlphaFoldDB" id="A0A1V6Q3I5"/>
<feature type="chain" id="PRO_5012257920" evidence="1">
    <location>
        <begin position="18"/>
        <end position="131"/>
    </location>
</feature>
<dbReference type="STRING" id="416450.A0A1V6Q3I5"/>
<proteinExistence type="predicted"/>
<organism evidence="2 3">
    <name type="scientific">Penicillium antarcticum</name>
    <dbReference type="NCBI Taxonomy" id="416450"/>
    <lineage>
        <taxon>Eukaryota</taxon>
        <taxon>Fungi</taxon>
        <taxon>Dikarya</taxon>
        <taxon>Ascomycota</taxon>
        <taxon>Pezizomycotina</taxon>
        <taxon>Eurotiomycetes</taxon>
        <taxon>Eurotiomycetidae</taxon>
        <taxon>Eurotiales</taxon>
        <taxon>Aspergillaceae</taxon>
        <taxon>Penicillium</taxon>
    </lineage>
</organism>
<dbReference type="Proteomes" id="UP000191672">
    <property type="component" value="Unassembled WGS sequence"/>
</dbReference>
<dbReference type="EMBL" id="MDYN01000015">
    <property type="protein sequence ID" value="OQD83805.1"/>
    <property type="molecule type" value="Genomic_DNA"/>
</dbReference>
<evidence type="ECO:0000256" key="1">
    <source>
        <dbReference type="SAM" id="SignalP"/>
    </source>
</evidence>
<name>A0A1V6Q3I5_9EURO</name>
<gene>
    <name evidence="2" type="ORF">PENANT_c015G03443</name>
</gene>
<comment type="caution">
    <text evidence="2">The sequence shown here is derived from an EMBL/GenBank/DDBJ whole genome shotgun (WGS) entry which is preliminary data.</text>
</comment>
<dbReference type="SUPFAM" id="SSF53649">
    <property type="entry name" value="Alkaline phosphatase-like"/>
    <property type="match status" value="1"/>
</dbReference>
<keyword evidence="1" id="KW-0732">Signal</keyword>
<protein>
    <submittedName>
        <fullName evidence="2">Uncharacterized protein</fullName>
    </submittedName>
</protein>
<evidence type="ECO:0000313" key="3">
    <source>
        <dbReference type="Proteomes" id="UP000191672"/>
    </source>
</evidence>
<accession>A0A1V6Q3I5</accession>
<reference evidence="3" key="1">
    <citation type="journal article" date="2017" name="Nat. Microbiol.">
        <title>Global analysis of biosynthetic gene clusters reveals vast potential of secondary metabolite production in Penicillium species.</title>
        <authorList>
            <person name="Nielsen J.C."/>
            <person name="Grijseels S."/>
            <person name="Prigent S."/>
            <person name="Ji B."/>
            <person name="Dainat J."/>
            <person name="Nielsen K.F."/>
            <person name="Frisvad J.C."/>
            <person name="Workman M."/>
            <person name="Nielsen J."/>
        </authorList>
    </citation>
    <scope>NUCLEOTIDE SEQUENCE [LARGE SCALE GENOMIC DNA]</scope>
    <source>
        <strain evidence="3">IBT 31811</strain>
    </source>
</reference>
<keyword evidence="3" id="KW-1185">Reference proteome</keyword>